<feature type="transmembrane region" description="Helical" evidence="1">
    <location>
        <begin position="62"/>
        <end position="85"/>
    </location>
</feature>
<dbReference type="STRING" id="1497020.DO97_08750"/>
<comment type="caution">
    <text evidence="2">The sequence shown here is derived from an EMBL/GenBank/DDBJ whole genome shotgun (WGS) entry which is preliminary data.</text>
</comment>
<dbReference type="Pfam" id="PF10063">
    <property type="entry name" value="DUF2301"/>
    <property type="match status" value="1"/>
</dbReference>
<protein>
    <recommendedName>
        <fullName evidence="4">Integral membrane protein</fullName>
    </recommendedName>
</protein>
<keyword evidence="3" id="KW-1185">Reference proteome</keyword>
<dbReference type="PANTHER" id="PTHR36716">
    <property type="entry name" value="F3H9.20 PROTEIN"/>
    <property type="match status" value="1"/>
</dbReference>
<dbReference type="Proteomes" id="UP000030170">
    <property type="component" value="Unassembled WGS sequence"/>
</dbReference>
<dbReference type="AlphaFoldDB" id="A0A098TIR5"/>
<sequence>MTQSTAPTLYQGQFGEYTITQGDRRGVVIYRISLGIAALSFALGTGLALWQSQNPGVLSALTGLYGIFCLALGVSLLTIHIYMAFLHRLLQLFWVIGVVAAGAIALLSPTPLVLTIYHQPLTLLGVGFTFAALTGIFFKEAVCFNRLETKFLTPMIPLLLLGHWSGLLSLGVEQKLLGLWAGLFVIFALRKAFQDIPADIGDKSVFAYLRDRRTTGTVPVSDS</sequence>
<dbReference type="InterPro" id="IPR019275">
    <property type="entry name" value="DUF2301"/>
</dbReference>
<reference evidence="2 3" key="1">
    <citation type="journal article" date="2014" name="Mol. Ecol.">
        <title>Evolution of Synechococcus.</title>
        <authorList>
            <person name="Dvorak P."/>
            <person name="Casamatta D."/>
            <person name="Hasler P."/>
            <person name="Poulickova A."/>
            <person name="Ondrej V."/>
            <person name="Sanges R."/>
        </authorList>
    </citation>
    <scope>NUCLEOTIDE SEQUENCE [LARGE SCALE GENOMIC DNA]</scope>
    <source>
        <strain evidence="2 3">CAUP A 1101</strain>
    </source>
</reference>
<feature type="transmembrane region" description="Helical" evidence="1">
    <location>
        <begin position="120"/>
        <end position="139"/>
    </location>
</feature>
<dbReference type="EMBL" id="JJML01000026">
    <property type="protein sequence ID" value="KGF72450.1"/>
    <property type="molecule type" value="Genomic_DNA"/>
</dbReference>
<feature type="transmembrane region" description="Helical" evidence="1">
    <location>
        <begin position="151"/>
        <end position="170"/>
    </location>
</feature>
<gene>
    <name evidence="2" type="ORF">DO97_08750</name>
</gene>
<dbReference type="PANTHER" id="PTHR36716:SF2">
    <property type="entry name" value="F3H9.20 PROTEIN"/>
    <property type="match status" value="1"/>
</dbReference>
<dbReference type="OrthoDB" id="458254at2"/>
<evidence type="ECO:0000313" key="2">
    <source>
        <dbReference type="EMBL" id="KGF72450.1"/>
    </source>
</evidence>
<feature type="transmembrane region" description="Helical" evidence="1">
    <location>
        <begin position="176"/>
        <end position="193"/>
    </location>
</feature>
<feature type="transmembrane region" description="Helical" evidence="1">
    <location>
        <begin position="28"/>
        <end position="50"/>
    </location>
</feature>
<feature type="transmembrane region" description="Helical" evidence="1">
    <location>
        <begin position="92"/>
        <end position="114"/>
    </location>
</feature>
<keyword evidence="1" id="KW-0812">Transmembrane</keyword>
<keyword evidence="1" id="KW-1133">Transmembrane helix</keyword>
<name>A0A098TIR5_9CYAN</name>
<dbReference type="RefSeq" id="WP_036533767.1">
    <property type="nucleotide sequence ID" value="NZ_JJML01000026.1"/>
</dbReference>
<keyword evidence="1" id="KW-0472">Membrane</keyword>
<evidence type="ECO:0000313" key="3">
    <source>
        <dbReference type="Proteomes" id="UP000030170"/>
    </source>
</evidence>
<organism evidence="2 3">
    <name type="scientific">Neosynechococcus sphagnicola sy1</name>
    <dbReference type="NCBI Taxonomy" id="1497020"/>
    <lineage>
        <taxon>Bacteria</taxon>
        <taxon>Bacillati</taxon>
        <taxon>Cyanobacteriota</taxon>
        <taxon>Cyanophyceae</taxon>
        <taxon>Neosynechococcales</taxon>
        <taxon>Neosynechococcaceae</taxon>
        <taxon>Neosynechococcus</taxon>
    </lineage>
</organism>
<proteinExistence type="predicted"/>
<evidence type="ECO:0000256" key="1">
    <source>
        <dbReference type="SAM" id="Phobius"/>
    </source>
</evidence>
<evidence type="ECO:0008006" key="4">
    <source>
        <dbReference type="Google" id="ProtNLM"/>
    </source>
</evidence>
<accession>A0A098TIR5</accession>